<dbReference type="PANTHER" id="PTHR28163:SF1">
    <property type="entry name" value="PROTEIN PET117 HOMOLOG, MITOCHONDRIAL"/>
    <property type="match status" value="1"/>
</dbReference>
<proteinExistence type="inferred from homology"/>
<organism evidence="5 6">
    <name type="scientific">Furculomyces boomerangus</name>
    <dbReference type="NCBI Taxonomy" id="61424"/>
    <lineage>
        <taxon>Eukaryota</taxon>
        <taxon>Fungi</taxon>
        <taxon>Fungi incertae sedis</taxon>
        <taxon>Zoopagomycota</taxon>
        <taxon>Kickxellomycotina</taxon>
        <taxon>Harpellomycetes</taxon>
        <taxon>Harpellales</taxon>
        <taxon>Harpellaceae</taxon>
        <taxon>Furculomyces</taxon>
    </lineage>
</organism>
<protein>
    <submittedName>
        <fullName evidence="5">Uncharacterized protein</fullName>
    </submittedName>
</protein>
<dbReference type="OrthoDB" id="76305at2759"/>
<reference evidence="5 6" key="1">
    <citation type="journal article" date="2018" name="MBio">
        <title>Comparative Genomics Reveals the Core Gene Toolbox for the Fungus-Insect Symbiosis.</title>
        <authorList>
            <person name="Wang Y."/>
            <person name="Stata M."/>
            <person name="Wang W."/>
            <person name="Stajich J.E."/>
            <person name="White M.M."/>
            <person name="Moncalvo J.M."/>
        </authorList>
    </citation>
    <scope>NUCLEOTIDE SEQUENCE [LARGE SCALE GENOMIC DNA]</scope>
    <source>
        <strain evidence="5 6">AUS-77-4</strain>
    </source>
</reference>
<comment type="caution">
    <text evidence="5">The sequence shown here is derived from an EMBL/GenBank/DDBJ whole genome shotgun (WGS) entry which is preliminary data.</text>
</comment>
<evidence type="ECO:0000256" key="2">
    <source>
        <dbReference type="ARBA" id="ARBA00008197"/>
    </source>
</evidence>
<evidence type="ECO:0000313" key="6">
    <source>
        <dbReference type="Proteomes" id="UP000245699"/>
    </source>
</evidence>
<comment type="similarity">
    <text evidence="2">Belongs to the PET117 family.</text>
</comment>
<dbReference type="STRING" id="61424.A0A2T9YB24"/>
<evidence type="ECO:0000256" key="1">
    <source>
        <dbReference type="ARBA" id="ARBA00004173"/>
    </source>
</evidence>
<sequence>MSTKAKLTLLGSTVFAVTTIWFVHRIQNQEKEIMHQGVIRDEERKKNKQKNILEYKEQKELYAELVKDQNKFTEQTDEEK</sequence>
<accession>A0A2T9YB24</accession>
<evidence type="ECO:0000256" key="3">
    <source>
        <dbReference type="ARBA" id="ARBA00022946"/>
    </source>
</evidence>
<dbReference type="EMBL" id="MBFT01000535">
    <property type="protein sequence ID" value="PVU89542.1"/>
    <property type="molecule type" value="Genomic_DNA"/>
</dbReference>
<keyword evidence="4" id="KW-0496">Mitochondrion</keyword>
<dbReference type="GO" id="GO:0033617">
    <property type="term" value="P:mitochondrial respiratory chain complex IV assembly"/>
    <property type="evidence" value="ECO:0007669"/>
    <property type="project" value="TreeGrafter"/>
</dbReference>
<dbReference type="PANTHER" id="PTHR28163">
    <property type="entry name" value="PROTEIN PET117 HOMOLOG, MITOCHONDRIAL"/>
    <property type="match status" value="1"/>
</dbReference>
<evidence type="ECO:0000256" key="4">
    <source>
        <dbReference type="ARBA" id="ARBA00023128"/>
    </source>
</evidence>
<dbReference type="AlphaFoldDB" id="A0A2T9YB24"/>
<name>A0A2T9YB24_9FUNG</name>
<keyword evidence="3" id="KW-0809">Transit peptide</keyword>
<dbReference type="GO" id="GO:0005739">
    <property type="term" value="C:mitochondrion"/>
    <property type="evidence" value="ECO:0007669"/>
    <property type="project" value="UniProtKB-SubCell"/>
</dbReference>
<dbReference type="Pfam" id="PF15786">
    <property type="entry name" value="PET117"/>
    <property type="match status" value="1"/>
</dbReference>
<keyword evidence="6" id="KW-1185">Reference proteome</keyword>
<comment type="subcellular location">
    <subcellularLocation>
        <location evidence="1">Mitochondrion</location>
    </subcellularLocation>
</comment>
<gene>
    <name evidence="5" type="ORF">BB559_005052</name>
</gene>
<dbReference type="InterPro" id="IPR031568">
    <property type="entry name" value="Pet117"/>
</dbReference>
<dbReference type="Proteomes" id="UP000245699">
    <property type="component" value="Unassembled WGS sequence"/>
</dbReference>
<evidence type="ECO:0000313" key="5">
    <source>
        <dbReference type="EMBL" id="PVU89542.1"/>
    </source>
</evidence>